<gene>
    <name evidence="1" type="ORF">HMPREF1071_02098</name>
</gene>
<protein>
    <submittedName>
        <fullName evidence="1">Uncharacterized protein</fullName>
    </submittedName>
</protein>
<keyword evidence="2" id="KW-1185">Reference proteome</keyword>
<dbReference type="PROSITE" id="PS51257">
    <property type="entry name" value="PROKAR_LIPOPROTEIN"/>
    <property type="match status" value="1"/>
</dbReference>
<evidence type="ECO:0000313" key="1">
    <source>
        <dbReference type="EMBL" id="EIY64453.1"/>
    </source>
</evidence>
<evidence type="ECO:0000313" key="2">
    <source>
        <dbReference type="Proteomes" id="UP000005150"/>
    </source>
</evidence>
<dbReference type="Gene3D" id="1.20.1270.90">
    <property type="entry name" value="AF1782-like"/>
    <property type="match status" value="2"/>
</dbReference>
<organism evidence="1 2">
    <name type="scientific">Bacteroides salyersiae CL02T12C01</name>
    <dbReference type="NCBI Taxonomy" id="997887"/>
    <lineage>
        <taxon>Bacteria</taxon>
        <taxon>Pseudomonadati</taxon>
        <taxon>Bacteroidota</taxon>
        <taxon>Bacteroidia</taxon>
        <taxon>Bacteroidales</taxon>
        <taxon>Bacteroidaceae</taxon>
        <taxon>Bacteroides</taxon>
    </lineage>
</organism>
<dbReference type="PATRIC" id="fig|997887.3.peg.2194"/>
<name>I9T6U9_9BACE</name>
<dbReference type="HOGENOM" id="CLU_695708_0_0_10"/>
<dbReference type="Proteomes" id="UP000005150">
    <property type="component" value="Unassembled WGS sequence"/>
</dbReference>
<comment type="caution">
    <text evidence="1">The sequence shown here is derived from an EMBL/GenBank/DDBJ whole genome shotgun (WGS) entry which is preliminary data.</text>
</comment>
<proteinExistence type="predicted"/>
<reference evidence="1 2" key="1">
    <citation type="submission" date="2012-02" db="EMBL/GenBank/DDBJ databases">
        <title>The Genome Sequence of Bacteroides salyersiae CL02T12C01.</title>
        <authorList>
            <consortium name="The Broad Institute Genome Sequencing Platform"/>
            <person name="Earl A."/>
            <person name="Ward D."/>
            <person name="Feldgarden M."/>
            <person name="Gevers D."/>
            <person name="Zitomersky N.L."/>
            <person name="Coyne M.J."/>
            <person name="Comstock L.E."/>
            <person name="Young S.K."/>
            <person name="Zeng Q."/>
            <person name="Gargeya S."/>
            <person name="Fitzgerald M."/>
            <person name="Haas B."/>
            <person name="Abouelleil A."/>
            <person name="Alvarado L."/>
            <person name="Arachchi H.M."/>
            <person name="Berlin A."/>
            <person name="Chapman S.B."/>
            <person name="Gearin G."/>
            <person name="Goldberg J."/>
            <person name="Griggs A."/>
            <person name="Gujja S."/>
            <person name="Hansen M."/>
            <person name="Heiman D."/>
            <person name="Howarth C."/>
            <person name="Larimer J."/>
            <person name="Lui A."/>
            <person name="MacDonald P.J.P."/>
            <person name="McCowen C."/>
            <person name="Montmayeur A."/>
            <person name="Murphy C."/>
            <person name="Neiman D."/>
            <person name="Pearson M."/>
            <person name="Priest M."/>
            <person name="Roberts A."/>
            <person name="Saif S."/>
            <person name="Shea T."/>
            <person name="Sisk P."/>
            <person name="Stolte C."/>
            <person name="Sykes S."/>
            <person name="Wortman J."/>
            <person name="Nusbaum C."/>
            <person name="Birren B."/>
        </authorList>
    </citation>
    <scope>NUCLEOTIDE SEQUENCE [LARGE SCALE GENOMIC DNA]</scope>
    <source>
        <strain evidence="1 2">CL02T12C01</strain>
    </source>
</reference>
<dbReference type="AlphaFoldDB" id="I9T6U9"/>
<dbReference type="RefSeq" id="WP_007480035.1">
    <property type="nucleotide sequence ID" value="NZ_JH724307.1"/>
</dbReference>
<sequence>MKLLKNILISITFLTVLAGIISSCGQQEYDRVFRYYFEAELDSAYTRIRKAVEGEEEGLYRVGSKAIYQHKADSLKEIGMSEYASQENIDYAYLGLLAAKDVFEDSKNPFVSSLKELIDECHFTLENTVEGTLPGQFKPGAKDSLEISVGLAEAILEMPGLTQRIIDRECETLIHALNRYDTFLIGDFVVNVENAGFEKPGSNQVNFNRIDGWSCAGMLNNWTNTKPGTVKAGAVNLPSAPEGNCVMNIGEYSHPVWQRLNERFHSGCTYIVSFKAKINYSNPTPKGDDLETFVRSRIITFQKYDEANPDLSENNIQVIHEMSFSLGVERTMDDFISCEQYFRGSVAPALDGKRMAIQLLSHEGAYKTDGSGNKSVTSSDTWIFVDDIKIVRTTSR</sequence>
<dbReference type="EMBL" id="AGXV01000025">
    <property type="protein sequence ID" value="EIY64453.1"/>
    <property type="molecule type" value="Genomic_DNA"/>
</dbReference>
<dbReference type="GeneID" id="93114677"/>
<accession>I9T6U9</accession>